<evidence type="ECO:0000256" key="3">
    <source>
        <dbReference type="ARBA" id="ARBA00022970"/>
    </source>
</evidence>
<evidence type="ECO:0000256" key="4">
    <source>
        <dbReference type="SAM" id="SignalP"/>
    </source>
</evidence>
<dbReference type="SUPFAM" id="SSF53822">
    <property type="entry name" value="Periplasmic binding protein-like I"/>
    <property type="match status" value="1"/>
</dbReference>
<comment type="similarity">
    <text evidence="1">Belongs to the leucine-binding protein family.</text>
</comment>
<dbReference type="GO" id="GO:0006865">
    <property type="term" value="P:amino acid transport"/>
    <property type="evidence" value="ECO:0007669"/>
    <property type="project" value="UniProtKB-KW"/>
</dbReference>
<dbReference type="STRING" id="1114924.SAMN05216258_10266"/>
<gene>
    <name evidence="6" type="ORF">SAMN05216258_10266</name>
</gene>
<evidence type="ECO:0000256" key="2">
    <source>
        <dbReference type="ARBA" id="ARBA00022729"/>
    </source>
</evidence>
<proteinExistence type="inferred from homology"/>
<keyword evidence="7" id="KW-1185">Reference proteome</keyword>
<keyword evidence="2 4" id="KW-0732">Signal</keyword>
<dbReference type="RefSeq" id="WP_143103250.1">
    <property type="nucleotide sequence ID" value="NZ_FOQH01000002.1"/>
</dbReference>
<organism evidence="6 7">
    <name type="scientific">Albimonas pacifica</name>
    <dbReference type="NCBI Taxonomy" id="1114924"/>
    <lineage>
        <taxon>Bacteria</taxon>
        <taxon>Pseudomonadati</taxon>
        <taxon>Pseudomonadota</taxon>
        <taxon>Alphaproteobacteria</taxon>
        <taxon>Rhodobacterales</taxon>
        <taxon>Paracoccaceae</taxon>
        <taxon>Albimonas</taxon>
    </lineage>
</organism>
<dbReference type="EMBL" id="FOQH01000002">
    <property type="protein sequence ID" value="SFH75215.1"/>
    <property type="molecule type" value="Genomic_DNA"/>
</dbReference>
<evidence type="ECO:0000313" key="7">
    <source>
        <dbReference type="Proteomes" id="UP000199377"/>
    </source>
</evidence>
<dbReference type="InterPro" id="IPR028081">
    <property type="entry name" value="Leu-bd"/>
</dbReference>
<sequence>MKSATLKSFLAGASALGLLAGGPAAAQEEIVVGMAVAQTGWMEAYDGEGAKMAQMYFEQLNAEGGLLGKQIKVLIADTKTDRVEGAKVGQTMVQEGAELMLVSADYDYGAPAALQAQKAGIVSFFLGASDPKAGVLGVGPFSFTSANAAQLEGATMADWGYQEKGFRKGYSLVDESIEYNKSICAGYDWIMGLKDDAEIVGTDVFKGLDPVISTQITRMSDAIASGGVDHIMLCSTNPGAASALRQIRAAGIDLPVFGGTSMDGTYWTEAVPGLKDFYVPSLALTKDDPRASVNEVTEAYAAKYGAGPASQYAYLIYGMLDMWVAAVKEAETTDAAAVVEVMNGYDSFETTVGLRKLTPELHIQTEIPMLVTSYEGGEQTLVTEWSVGMPIPQEVLYRLAK</sequence>
<dbReference type="Pfam" id="PF13458">
    <property type="entry name" value="Peripla_BP_6"/>
    <property type="match status" value="1"/>
</dbReference>
<keyword evidence="3" id="KW-0029">Amino-acid transport</keyword>
<dbReference type="Proteomes" id="UP000199377">
    <property type="component" value="Unassembled WGS sequence"/>
</dbReference>
<evidence type="ECO:0000313" key="6">
    <source>
        <dbReference type="EMBL" id="SFH75215.1"/>
    </source>
</evidence>
<keyword evidence="3" id="KW-0813">Transport</keyword>
<dbReference type="InterPro" id="IPR051010">
    <property type="entry name" value="BCAA_transport"/>
</dbReference>
<evidence type="ECO:0000256" key="1">
    <source>
        <dbReference type="ARBA" id="ARBA00010062"/>
    </source>
</evidence>
<feature type="signal peptide" evidence="4">
    <location>
        <begin position="1"/>
        <end position="26"/>
    </location>
</feature>
<dbReference type="OrthoDB" id="9802022at2"/>
<feature type="domain" description="Leucine-binding protein" evidence="5">
    <location>
        <begin position="29"/>
        <end position="371"/>
    </location>
</feature>
<name>A0A1I3CL53_9RHOB</name>
<accession>A0A1I3CL53</accession>
<dbReference type="Gene3D" id="3.40.50.2300">
    <property type="match status" value="2"/>
</dbReference>
<feature type="chain" id="PRO_5011739031" evidence="4">
    <location>
        <begin position="27"/>
        <end position="401"/>
    </location>
</feature>
<dbReference type="PANTHER" id="PTHR30483">
    <property type="entry name" value="LEUCINE-SPECIFIC-BINDING PROTEIN"/>
    <property type="match status" value="1"/>
</dbReference>
<dbReference type="InterPro" id="IPR028082">
    <property type="entry name" value="Peripla_BP_I"/>
</dbReference>
<reference evidence="6 7" key="1">
    <citation type="submission" date="2016-10" db="EMBL/GenBank/DDBJ databases">
        <authorList>
            <person name="de Groot N.N."/>
        </authorList>
    </citation>
    <scope>NUCLEOTIDE SEQUENCE [LARGE SCALE GENOMIC DNA]</scope>
    <source>
        <strain evidence="6 7">CGMCC 1.11030</strain>
    </source>
</reference>
<dbReference type="AlphaFoldDB" id="A0A1I3CL53"/>
<dbReference type="PANTHER" id="PTHR30483:SF6">
    <property type="entry name" value="PERIPLASMIC BINDING PROTEIN OF ABC TRANSPORTER FOR NATURAL AMINO ACIDS"/>
    <property type="match status" value="1"/>
</dbReference>
<evidence type="ECO:0000259" key="5">
    <source>
        <dbReference type="Pfam" id="PF13458"/>
    </source>
</evidence>
<protein>
    <submittedName>
        <fullName evidence="6">Amino acid/amide ABC transporter substrate-binding protein, HAAT family</fullName>
    </submittedName>
</protein>